<name>A0A1I3PN18_9BACL</name>
<dbReference type="GO" id="GO:0005829">
    <property type="term" value="C:cytosol"/>
    <property type="evidence" value="ECO:0007669"/>
    <property type="project" value="TreeGrafter"/>
</dbReference>
<dbReference type="InterPro" id="IPR027574">
    <property type="entry name" value="Thiaminase_II"/>
</dbReference>
<dbReference type="Pfam" id="PF03070">
    <property type="entry name" value="TENA_THI-4"/>
    <property type="match status" value="1"/>
</dbReference>
<dbReference type="Gene3D" id="1.20.910.10">
    <property type="entry name" value="Heme oxygenase-like"/>
    <property type="match status" value="1"/>
</dbReference>
<dbReference type="InterPro" id="IPR004305">
    <property type="entry name" value="Thiaminase-2/PQQC"/>
</dbReference>
<comment type="function">
    <text evidence="9">Catalyzes an amino-pyrimidine hydrolysis reaction at the C5' of the pyrimidine moiety of thiamine compounds, a reaction that is part of a thiamine salvage pathway.</text>
</comment>
<evidence type="ECO:0000313" key="11">
    <source>
        <dbReference type="EMBL" id="SFJ22885.1"/>
    </source>
</evidence>
<evidence type="ECO:0000256" key="3">
    <source>
        <dbReference type="ARBA" id="ARBA00010264"/>
    </source>
</evidence>
<evidence type="ECO:0000259" key="10">
    <source>
        <dbReference type="Pfam" id="PF03070"/>
    </source>
</evidence>
<dbReference type="UniPathway" id="UPA00060"/>
<feature type="domain" description="Thiaminase-2/PQQC" evidence="10">
    <location>
        <begin position="9"/>
        <end position="217"/>
    </location>
</feature>
<dbReference type="PANTHER" id="PTHR43198">
    <property type="entry name" value="BIFUNCTIONAL TH2 PROTEIN"/>
    <property type="match status" value="1"/>
</dbReference>
<dbReference type="NCBIfam" id="TIGR04306">
    <property type="entry name" value="salvage_TenA"/>
    <property type="match status" value="1"/>
</dbReference>
<dbReference type="GO" id="GO:0009229">
    <property type="term" value="P:thiamine diphosphate biosynthetic process"/>
    <property type="evidence" value="ECO:0007669"/>
    <property type="project" value="UniProtKB-UniPathway"/>
</dbReference>
<dbReference type="GeneID" id="301131339"/>
<evidence type="ECO:0000256" key="1">
    <source>
        <dbReference type="ARBA" id="ARBA00001881"/>
    </source>
</evidence>
<comment type="catalytic activity">
    <reaction evidence="8 9">
        <text>thiamine + H2O = 5-(2-hydroxyethyl)-4-methylthiazole + 4-amino-5-hydroxymethyl-2-methylpyrimidine + H(+)</text>
        <dbReference type="Rhea" id="RHEA:17509"/>
        <dbReference type="ChEBI" id="CHEBI:15377"/>
        <dbReference type="ChEBI" id="CHEBI:15378"/>
        <dbReference type="ChEBI" id="CHEBI:16892"/>
        <dbReference type="ChEBI" id="CHEBI:17957"/>
        <dbReference type="ChEBI" id="CHEBI:18385"/>
        <dbReference type="EC" id="3.5.99.2"/>
    </reaction>
</comment>
<evidence type="ECO:0000256" key="7">
    <source>
        <dbReference type="ARBA" id="ARBA00022977"/>
    </source>
</evidence>
<comment type="catalytic activity">
    <reaction evidence="1 9">
        <text>4-amino-5-aminomethyl-2-methylpyrimidine + H2O = 4-amino-5-hydroxymethyl-2-methylpyrimidine + NH4(+)</text>
        <dbReference type="Rhea" id="RHEA:31799"/>
        <dbReference type="ChEBI" id="CHEBI:15377"/>
        <dbReference type="ChEBI" id="CHEBI:16892"/>
        <dbReference type="ChEBI" id="CHEBI:28938"/>
        <dbReference type="ChEBI" id="CHEBI:63416"/>
        <dbReference type="EC" id="3.5.99.2"/>
    </reaction>
</comment>
<dbReference type="STRING" id="1884381.SAMN05518846_102433"/>
<evidence type="ECO:0000256" key="6">
    <source>
        <dbReference type="ARBA" id="ARBA00013647"/>
    </source>
</evidence>
<dbReference type="Proteomes" id="UP000198915">
    <property type="component" value="Unassembled WGS sequence"/>
</dbReference>
<dbReference type="InterPro" id="IPR016084">
    <property type="entry name" value="Haem_Oase-like_multi-hlx"/>
</dbReference>
<evidence type="ECO:0000256" key="5">
    <source>
        <dbReference type="ARBA" id="ARBA00012684"/>
    </source>
</evidence>
<protein>
    <recommendedName>
        <fullName evidence="6 9">Aminopyrimidine aminohydrolase</fullName>
        <ecNumber evidence="5 9">3.5.99.2</ecNumber>
    </recommendedName>
</protein>
<comment type="subunit">
    <text evidence="4">Homotetramer.</text>
</comment>
<evidence type="ECO:0000256" key="4">
    <source>
        <dbReference type="ARBA" id="ARBA00011881"/>
    </source>
</evidence>
<dbReference type="InterPro" id="IPR050967">
    <property type="entry name" value="Thiamine_Salvage_TenA"/>
</dbReference>
<reference evidence="12" key="1">
    <citation type="submission" date="2016-10" db="EMBL/GenBank/DDBJ databases">
        <authorList>
            <person name="Varghese N."/>
            <person name="Submissions S."/>
        </authorList>
    </citation>
    <scope>NUCLEOTIDE SEQUENCE [LARGE SCALE GENOMIC DNA]</scope>
    <source>
        <strain evidence="12">OK042</strain>
    </source>
</reference>
<comment type="pathway">
    <text evidence="2 9">Cofactor biosynthesis; thiamine diphosphate biosynthesis.</text>
</comment>
<evidence type="ECO:0000256" key="8">
    <source>
        <dbReference type="ARBA" id="ARBA00048337"/>
    </source>
</evidence>
<evidence type="ECO:0000313" key="12">
    <source>
        <dbReference type="Proteomes" id="UP000198915"/>
    </source>
</evidence>
<dbReference type="CDD" id="cd19366">
    <property type="entry name" value="TenA_C_BhTenA-like"/>
    <property type="match status" value="1"/>
</dbReference>
<accession>A0A1I3PN18</accession>
<sequence length="223" mass="25896">MTTFTDRLWKSVAPIWEKTHQHPFVTGMGDGTLPVESFKYYMKQDYVYLIDYAKMFAIASTKAYDLETSAKFAGLQEATLNGEMNLHRQYAERFGISRAELEATEPSFVMLAYTSYMLRVAHQGSLAELVSSLLPCMWGYWEIGKKLAKIEGALDHELYGEWVRTYSSDEFGELATWLIGVMNELAEGKNEKELARLEEHFLTTSKMEYLFWDMAYRKEFWPC</sequence>
<comment type="similarity">
    <text evidence="3 9">Belongs to the TenA family.</text>
</comment>
<keyword evidence="7 9" id="KW-0784">Thiamine biosynthesis</keyword>
<dbReference type="EC" id="3.5.99.2" evidence="5 9"/>
<dbReference type="SUPFAM" id="SSF48613">
    <property type="entry name" value="Heme oxygenase-like"/>
    <property type="match status" value="1"/>
</dbReference>
<gene>
    <name evidence="11" type="ORF">SAMN05518846_102433</name>
</gene>
<dbReference type="AlphaFoldDB" id="A0A1I3PN18"/>
<evidence type="ECO:0000256" key="2">
    <source>
        <dbReference type="ARBA" id="ARBA00004948"/>
    </source>
</evidence>
<dbReference type="GO" id="GO:0009228">
    <property type="term" value="P:thiamine biosynthetic process"/>
    <property type="evidence" value="ECO:0007669"/>
    <property type="project" value="UniProtKB-KW"/>
</dbReference>
<dbReference type="EMBL" id="FORT01000002">
    <property type="protein sequence ID" value="SFJ22885.1"/>
    <property type="molecule type" value="Genomic_DNA"/>
</dbReference>
<dbReference type="RefSeq" id="WP_092266914.1">
    <property type="nucleotide sequence ID" value="NZ_BJOE01000018.1"/>
</dbReference>
<proteinExistence type="inferred from homology"/>
<evidence type="ECO:0000256" key="9">
    <source>
        <dbReference type="RuleBase" id="RU363093"/>
    </source>
</evidence>
<organism evidence="11 12">
    <name type="scientific">Brevibacillus centrosporus</name>
    <dbReference type="NCBI Taxonomy" id="54910"/>
    <lineage>
        <taxon>Bacteria</taxon>
        <taxon>Bacillati</taxon>
        <taxon>Bacillota</taxon>
        <taxon>Bacilli</taxon>
        <taxon>Bacillales</taxon>
        <taxon>Paenibacillaceae</taxon>
        <taxon>Brevibacillus</taxon>
    </lineage>
</organism>
<keyword evidence="9" id="KW-0378">Hydrolase</keyword>
<dbReference type="PANTHER" id="PTHR43198:SF2">
    <property type="entry name" value="SI:CH1073-67J19.1-RELATED"/>
    <property type="match status" value="1"/>
</dbReference>
<keyword evidence="12" id="KW-1185">Reference proteome</keyword>
<dbReference type="GO" id="GO:0050334">
    <property type="term" value="F:thiaminase activity"/>
    <property type="evidence" value="ECO:0007669"/>
    <property type="project" value="UniProtKB-EC"/>
</dbReference>